<evidence type="ECO:0000313" key="3">
    <source>
        <dbReference type="Proteomes" id="UP000610760"/>
    </source>
</evidence>
<keyword evidence="1" id="KW-1133">Transmembrane helix</keyword>
<dbReference type="Pfam" id="PF09546">
    <property type="entry name" value="Spore_III_AE"/>
    <property type="match status" value="1"/>
</dbReference>
<dbReference type="InterPro" id="IPR014194">
    <property type="entry name" value="Spore_III_AE"/>
</dbReference>
<comment type="caution">
    <text evidence="2">The sequence shown here is derived from an EMBL/GenBank/DDBJ whole genome shotgun (WGS) entry which is preliminary data.</text>
</comment>
<evidence type="ECO:0000313" key="2">
    <source>
        <dbReference type="EMBL" id="MBC8559457.1"/>
    </source>
</evidence>
<dbReference type="AlphaFoldDB" id="A0A926I743"/>
<feature type="transmembrane region" description="Helical" evidence="1">
    <location>
        <begin position="356"/>
        <end position="383"/>
    </location>
</feature>
<feature type="transmembrane region" description="Helical" evidence="1">
    <location>
        <begin position="104"/>
        <end position="122"/>
    </location>
</feature>
<name>A0A926I743_9FIRM</name>
<keyword evidence="3" id="KW-1185">Reference proteome</keyword>
<proteinExistence type="predicted"/>
<organism evidence="2 3">
    <name type="scientific">Fumia xinanensis</name>
    <dbReference type="NCBI Taxonomy" id="2763659"/>
    <lineage>
        <taxon>Bacteria</taxon>
        <taxon>Bacillati</taxon>
        <taxon>Bacillota</taxon>
        <taxon>Clostridia</taxon>
        <taxon>Eubacteriales</taxon>
        <taxon>Oscillospiraceae</taxon>
        <taxon>Fumia</taxon>
    </lineage>
</organism>
<evidence type="ECO:0000256" key="1">
    <source>
        <dbReference type="SAM" id="Phobius"/>
    </source>
</evidence>
<reference evidence="2" key="1">
    <citation type="submission" date="2020-08" db="EMBL/GenBank/DDBJ databases">
        <title>Genome public.</title>
        <authorList>
            <person name="Liu C."/>
            <person name="Sun Q."/>
        </authorList>
    </citation>
    <scope>NUCLEOTIDE SEQUENCE</scope>
    <source>
        <strain evidence="2">NSJ-33</strain>
    </source>
</reference>
<keyword evidence="1" id="KW-0812">Transmembrane</keyword>
<feature type="transmembrane region" description="Helical" evidence="1">
    <location>
        <begin position="162"/>
        <end position="180"/>
    </location>
</feature>
<feature type="transmembrane region" description="Helical" evidence="1">
    <location>
        <begin position="134"/>
        <end position="156"/>
    </location>
</feature>
<keyword evidence="1" id="KW-0472">Membrane</keyword>
<protein>
    <submittedName>
        <fullName evidence="2">Stage III sporulation protein AE</fullName>
    </submittedName>
</protein>
<dbReference type="Proteomes" id="UP000610760">
    <property type="component" value="Unassembled WGS sequence"/>
</dbReference>
<feature type="transmembrane region" description="Helical" evidence="1">
    <location>
        <begin position="211"/>
        <end position="228"/>
    </location>
</feature>
<gene>
    <name evidence="2" type="ORF">H8710_05155</name>
</gene>
<accession>A0A926I743</accession>
<dbReference type="EMBL" id="JACRSV010000001">
    <property type="protein sequence ID" value="MBC8559457.1"/>
    <property type="molecule type" value="Genomic_DNA"/>
</dbReference>
<dbReference type="RefSeq" id="WP_249294350.1">
    <property type="nucleotide sequence ID" value="NZ_JACRSV010000001.1"/>
</dbReference>
<feature type="transmembrane region" description="Helical" evidence="1">
    <location>
        <begin position="240"/>
        <end position="258"/>
    </location>
</feature>
<sequence length="386" mass="41044">MKKGILFFCMACWAVGFLWVFPTERAGAEELPSYGQESQSEDEIIEEQLNESGLNGLLSLIPEEGQEFFYGGFDQHSVEKLTPQNFFSYIWQKIKDKASEPLKLLLSIAGILILAALIAAFTDGMDGTKHTFSVVISLSICAVMVTSVTSCILRTSKVVKDLSYFVLSFIPVFSGVTAAAGKPASSVAYHATIFASAQFFSQLMANLIVPLLGLFLAISIAGAATNVIKVDSLAKSLKTAATWILTFCMTVFVGLLTVKGLVSGAADTVTVRATKFMISSFVPVVGGALSDAYNSVFGCLGVVKSTVGVFGIIAIVVTFLPVVLELIMMMAALWGSAAIGDIFGREKEVSILKAASSALTVMLGVILCYGMMIIVSITIMLMLGTG</sequence>